<proteinExistence type="predicted"/>
<accession>A0A841I1W3</accession>
<evidence type="ECO:0000256" key="2">
    <source>
        <dbReference type="SAM" id="SignalP"/>
    </source>
</evidence>
<dbReference type="EMBL" id="JACHHG010000010">
    <property type="protein sequence ID" value="MBB6099243.1"/>
    <property type="molecule type" value="Genomic_DNA"/>
</dbReference>
<evidence type="ECO:0000256" key="1">
    <source>
        <dbReference type="SAM" id="MobiDB-lite"/>
    </source>
</evidence>
<evidence type="ECO:0000313" key="3">
    <source>
        <dbReference type="EMBL" id="MBB6099243.1"/>
    </source>
</evidence>
<feature type="region of interest" description="Disordered" evidence="1">
    <location>
        <begin position="19"/>
        <end position="41"/>
    </location>
</feature>
<gene>
    <name evidence="3" type="ORF">HNR42_002681</name>
</gene>
<sequence length="238" mass="25792">MRTFGLAAALTLLLASCGTSRSPENPDSPGSGPTPSYAPLGERFTLQGRTAEVWPWMGPTLLLSGAPSDGVVRHLDAEGNFEIRVGPPADLEGGTELGSDAVVGQFCYSNTQQLVNQKQLTFFPSEKTRFHFLVIGVESPTSPHYLQEWGGDEANTNSVGYWYFAEAASVVGQTRCFSGATLLGTVRYNLHFKPGWNRVVKKRGGSAVEFVTGAAPQGLKWEFRSYPSPDQGHPLWPL</sequence>
<dbReference type="AlphaFoldDB" id="A0A841I1W3"/>
<dbReference type="RefSeq" id="WP_183987999.1">
    <property type="nucleotide sequence ID" value="NZ_JACHHG010000010.1"/>
</dbReference>
<name>A0A841I1W3_9DEIO</name>
<reference evidence="3 4" key="1">
    <citation type="submission" date="2020-08" db="EMBL/GenBank/DDBJ databases">
        <title>Genomic Encyclopedia of Type Strains, Phase IV (KMG-IV): sequencing the most valuable type-strain genomes for metagenomic binning, comparative biology and taxonomic classification.</title>
        <authorList>
            <person name="Goeker M."/>
        </authorList>
    </citation>
    <scope>NUCLEOTIDE SEQUENCE [LARGE SCALE GENOMIC DNA]</scope>
    <source>
        <strain evidence="3 4">DSM 21458</strain>
    </source>
</reference>
<dbReference type="Proteomes" id="UP000569951">
    <property type="component" value="Unassembled WGS sequence"/>
</dbReference>
<evidence type="ECO:0008006" key="5">
    <source>
        <dbReference type="Google" id="ProtNLM"/>
    </source>
</evidence>
<dbReference type="PROSITE" id="PS51257">
    <property type="entry name" value="PROKAR_LIPOPROTEIN"/>
    <property type="match status" value="1"/>
</dbReference>
<evidence type="ECO:0000313" key="4">
    <source>
        <dbReference type="Proteomes" id="UP000569951"/>
    </source>
</evidence>
<protein>
    <recommendedName>
        <fullName evidence="5">Lipoprotein</fullName>
    </recommendedName>
</protein>
<feature type="signal peptide" evidence="2">
    <location>
        <begin position="1"/>
        <end position="21"/>
    </location>
</feature>
<keyword evidence="2" id="KW-0732">Signal</keyword>
<feature type="chain" id="PRO_5032440221" description="Lipoprotein" evidence="2">
    <location>
        <begin position="22"/>
        <end position="238"/>
    </location>
</feature>
<keyword evidence="4" id="KW-1185">Reference proteome</keyword>
<comment type="caution">
    <text evidence="3">The sequence shown here is derived from an EMBL/GenBank/DDBJ whole genome shotgun (WGS) entry which is preliminary data.</text>
</comment>
<organism evidence="3 4">
    <name type="scientific">Deinobacterium chartae</name>
    <dbReference type="NCBI Taxonomy" id="521158"/>
    <lineage>
        <taxon>Bacteria</taxon>
        <taxon>Thermotogati</taxon>
        <taxon>Deinococcota</taxon>
        <taxon>Deinococci</taxon>
        <taxon>Deinococcales</taxon>
        <taxon>Deinococcaceae</taxon>
        <taxon>Deinobacterium</taxon>
    </lineage>
</organism>